<accession>A0ABR2M010</accession>
<dbReference type="EMBL" id="JBBWWR010000013">
    <property type="protein sequence ID" value="KAK8955315.1"/>
    <property type="molecule type" value="Genomic_DNA"/>
</dbReference>
<comment type="caution">
    <text evidence="1">The sequence shown here is derived from an EMBL/GenBank/DDBJ whole genome shotgun (WGS) entry which is preliminary data.</text>
</comment>
<evidence type="ECO:0000313" key="1">
    <source>
        <dbReference type="EMBL" id="KAK8955315.1"/>
    </source>
</evidence>
<gene>
    <name evidence="1" type="ORF">KSP40_PGU006740</name>
</gene>
<dbReference type="Proteomes" id="UP001412067">
    <property type="component" value="Unassembled WGS sequence"/>
</dbReference>
<name>A0ABR2M010_9ASPA</name>
<sequence length="194" mass="22254">MPLMERRLDPTTVIVPWRGRKGEVGENRRVCFLCILLPLNEDSDAQCSCLGPLYTSSSGIRGRFLDPEVIGRLQDLGFIMAESRMGGKKDVKIERLWRRYATLATPMVKEGRWNDLDDYKMIDASPKQWLKFVKNIHEGYAKPDAAIKATMLLMEKNNYKVLQKKNIKVSNLIMKSLDMSMLEIIEDARAAIEM</sequence>
<protein>
    <submittedName>
        <fullName evidence="1">Uncharacterized protein</fullName>
    </submittedName>
</protein>
<keyword evidence="2" id="KW-1185">Reference proteome</keyword>
<evidence type="ECO:0000313" key="2">
    <source>
        <dbReference type="Proteomes" id="UP001412067"/>
    </source>
</evidence>
<proteinExistence type="predicted"/>
<reference evidence="1 2" key="1">
    <citation type="journal article" date="2022" name="Nat. Plants">
        <title>Genomes of leafy and leafless Platanthera orchids illuminate the evolution of mycoheterotrophy.</title>
        <authorList>
            <person name="Li M.H."/>
            <person name="Liu K.W."/>
            <person name="Li Z."/>
            <person name="Lu H.C."/>
            <person name="Ye Q.L."/>
            <person name="Zhang D."/>
            <person name="Wang J.Y."/>
            <person name="Li Y.F."/>
            <person name="Zhong Z.M."/>
            <person name="Liu X."/>
            <person name="Yu X."/>
            <person name="Liu D.K."/>
            <person name="Tu X.D."/>
            <person name="Liu B."/>
            <person name="Hao Y."/>
            <person name="Liao X.Y."/>
            <person name="Jiang Y.T."/>
            <person name="Sun W.H."/>
            <person name="Chen J."/>
            <person name="Chen Y.Q."/>
            <person name="Ai Y."/>
            <person name="Zhai J.W."/>
            <person name="Wu S.S."/>
            <person name="Zhou Z."/>
            <person name="Hsiao Y.Y."/>
            <person name="Wu W.L."/>
            <person name="Chen Y.Y."/>
            <person name="Lin Y.F."/>
            <person name="Hsu J.L."/>
            <person name="Li C.Y."/>
            <person name="Wang Z.W."/>
            <person name="Zhao X."/>
            <person name="Zhong W.Y."/>
            <person name="Ma X.K."/>
            <person name="Ma L."/>
            <person name="Huang J."/>
            <person name="Chen G.Z."/>
            <person name="Huang M.Z."/>
            <person name="Huang L."/>
            <person name="Peng D.H."/>
            <person name="Luo Y.B."/>
            <person name="Zou S.Q."/>
            <person name="Chen S.P."/>
            <person name="Lan S."/>
            <person name="Tsai W.C."/>
            <person name="Van de Peer Y."/>
            <person name="Liu Z.J."/>
        </authorList>
    </citation>
    <scope>NUCLEOTIDE SEQUENCE [LARGE SCALE GENOMIC DNA]</scope>
    <source>
        <strain evidence="1">Lor288</strain>
    </source>
</reference>
<organism evidence="1 2">
    <name type="scientific">Platanthera guangdongensis</name>
    <dbReference type="NCBI Taxonomy" id="2320717"/>
    <lineage>
        <taxon>Eukaryota</taxon>
        <taxon>Viridiplantae</taxon>
        <taxon>Streptophyta</taxon>
        <taxon>Embryophyta</taxon>
        <taxon>Tracheophyta</taxon>
        <taxon>Spermatophyta</taxon>
        <taxon>Magnoliopsida</taxon>
        <taxon>Liliopsida</taxon>
        <taxon>Asparagales</taxon>
        <taxon>Orchidaceae</taxon>
        <taxon>Orchidoideae</taxon>
        <taxon>Orchideae</taxon>
        <taxon>Orchidinae</taxon>
        <taxon>Platanthera</taxon>
    </lineage>
</organism>